<keyword evidence="4 6" id="KW-1133">Transmembrane helix</keyword>
<dbReference type="PANTHER" id="PTHR40277:SF1">
    <property type="entry name" value="BLL5419 PROTEIN"/>
    <property type="match status" value="1"/>
</dbReference>
<feature type="transmembrane region" description="Helical" evidence="6">
    <location>
        <begin position="83"/>
        <end position="100"/>
    </location>
</feature>
<evidence type="ECO:0000256" key="4">
    <source>
        <dbReference type="ARBA" id="ARBA00022989"/>
    </source>
</evidence>
<keyword evidence="5 6" id="KW-0472">Membrane</keyword>
<evidence type="ECO:0000256" key="3">
    <source>
        <dbReference type="ARBA" id="ARBA00022692"/>
    </source>
</evidence>
<dbReference type="AlphaFoldDB" id="A0A378LXR4"/>
<evidence type="ECO:0000256" key="5">
    <source>
        <dbReference type="ARBA" id="ARBA00023136"/>
    </source>
</evidence>
<comment type="subcellular location">
    <subcellularLocation>
        <location evidence="1">Cell membrane</location>
        <topology evidence="1">Multi-pass membrane protein</topology>
    </subcellularLocation>
</comment>
<dbReference type="GO" id="GO:0005886">
    <property type="term" value="C:plasma membrane"/>
    <property type="evidence" value="ECO:0007669"/>
    <property type="project" value="UniProtKB-SubCell"/>
</dbReference>
<evidence type="ECO:0000256" key="2">
    <source>
        <dbReference type="ARBA" id="ARBA00022475"/>
    </source>
</evidence>
<dbReference type="EMBL" id="UGPB01000001">
    <property type="protein sequence ID" value="STY31208.1"/>
    <property type="molecule type" value="Genomic_DNA"/>
</dbReference>
<name>A0A378LXR4_9GAMM</name>
<dbReference type="InterPro" id="IPR022791">
    <property type="entry name" value="L-PG_synthase/AglD"/>
</dbReference>
<feature type="transmembrane region" description="Helical" evidence="6">
    <location>
        <begin position="250"/>
        <end position="273"/>
    </location>
</feature>
<sequence>MLFNFAHKDKLFLILRWIILLGTFTYVLGTIDWSQASSIFKQMHGFWIGLGFLGSFITLIPMAKRCAYLLSAATVSYSFLKSYSAYISGTFVGLALPGVIGGDVFRIFYCNRNSSATLLLASAVILIERILGVAALILLLNLGIHSLHSGKIIQLKMMMFFLAITAVVTILFLPQLLQRLPSAKKSEKKALLHSIQTKIGQWSEKLSFLKSMTAYHLLTGLGLSVMAQFMDVLVTYILSRGLGFDIPFPILLVIVPFSYLLTILPLTPGSLGIRESVFVFTMNHWFDISASDAALMAFVVFLTRVGIGLVGGILLIQTKNIKKDLKNKMMLKNYFLTKKIKQL</sequence>
<dbReference type="Pfam" id="PF03706">
    <property type="entry name" value="LPG_synthase_TM"/>
    <property type="match status" value="1"/>
</dbReference>
<evidence type="ECO:0008006" key="9">
    <source>
        <dbReference type="Google" id="ProtNLM"/>
    </source>
</evidence>
<feature type="transmembrane region" description="Helical" evidence="6">
    <location>
        <begin position="155"/>
        <end position="177"/>
    </location>
</feature>
<feature type="transmembrane region" description="Helical" evidence="6">
    <location>
        <begin position="214"/>
        <end position="238"/>
    </location>
</feature>
<keyword evidence="2" id="KW-1003">Cell membrane</keyword>
<evidence type="ECO:0000313" key="7">
    <source>
        <dbReference type="EMBL" id="STY31208.1"/>
    </source>
</evidence>
<gene>
    <name evidence="7" type="ORF">NCTC11532_02788</name>
</gene>
<keyword evidence="8" id="KW-1185">Reference proteome</keyword>
<dbReference type="STRING" id="1122170.GCA_000701265_03039"/>
<proteinExistence type="predicted"/>
<evidence type="ECO:0000313" key="8">
    <source>
        <dbReference type="Proteomes" id="UP000255297"/>
    </source>
</evidence>
<organism evidence="7 8">
    <name type="scientific">Legionella wadsworthii</name>
    <dbReference type="NCBI Taxonomy" id="28088"/>
    <lineage>
        <taxon>Bacteria</taxon>
        <taxon>Pseudomonadati</taxon>
        <taxon>Pseudomonadota</taxon>
        <taxon>Gammaproteobacteria</taxon>
        <taxon>Legionellales</taxon>
        <taxon>Legionellaceae</taxon>
        <taxon>Legionella</taxon>
    </lineage>
</organism>
<feature type="transmembrane region" description="Helical" evidence="6">
    <location>
        <begin position="43"/>
        <end position="62"/>
    </location>
</feature>
<accession>A0A378LXR4</accession>
<dbReference type="PANTHER" id="PTHR40277">
    <property type="entry name" value="BLL5419 PROTEIN"/>
    <property type="match status" value="1"/>
</dbReference>
<dbReference type="RefSeq" id="WP_031564056.1">
    <property type="nucleotide sequence ID" value="NZ_CAAAIS010000009.1"/>
</dbReference>
<dbReference type="NCBIfam" id="TIGR00374">
    <property type="entry name" value="flippase-like domain"/>
    <property type="match status" value="1"/>
</dbReference>
<dbReference type="Proteomes" id="UP000255297">
    <property type="component" value="Unassembled WGS sequence"/>
</dbReference>
<keyword evidence="3 6" id="KW-0812">Transmembrane</keyword>
<protein>
    <recommendedName>
        <fullName evidence="9">Integral membrane protein</fullName>
    </recommendedName>
</protein>
<feature type="transmembrane region" description="Helical" evidence="6">
    <location>
        <begin position="293"/>
        <end position="316"/>
    </location>
</feature>
<reference evidence="7 8" key="1">
    <citation type="submission" date="2018-06" db="EMBL/GenBank/DDBJ databases">
        <authorList>
            <consortium name="Pathogen Informatics"/>
            <person name="Doyle S."/>
        </authorList>
    </citation>
    <scope>NUCLEOTIDE SEQUENCE [LARGE SCALE GENOMIC DNA]</scope>
    <source>
        <strain evidence="7 8">NCTC11532</strain>
    </source>
</reference>
<evidence type="ECO:0000256" key="6">
    <source>
        <dbReference type="SAM" id="Phobius"/>
    </source>
</evidence>
<evidence type="ECO:0000256" key="1">
    <source>
        <dbReference type="ARBA" id="ARBA00004651"/>
    </source>
</evidence>
<feature type="transmembrane region" description="Helical" evidence="6">
    <location>
        <begin position="12"/>
        <end position="31"/>
    </location>
</feature>
<dbReference type="OrthoDB" id="9126302at2"/>
<feature type="transmembrane region" description="Helical" evidence="6">
    <location>
        <begin position="120"/>
        <end position="143"/>
    </location>
</feature>